<keyword evidence="9" id="KW-1185">Reference proteome</keyword>
<accession>A0A369BY17</accession>
<dbReference type="PANTHER" id="PTHR30086:SF14">
    <property type="entry name" value="HOMOSERINE_HOMOSERINE LACTONE EFFLUX PROTEIN"/>
    <property type="match status" value="1"/>
</dbReference>
<dbReference type="Proteomes" id="UP000252707">
    <property type="component" value="Unassembled WGS sequence"/>
</dbReference>
<evidence type="ECO:0000256" key="5">
    <source>
        <dbReference type="ARBA" id="ARBA00022989"/>
    </source>
</evidence>
<feature type="transmembrane region" description="Helical" evidence="7">
    <location>
        <begin position="39"/>
        <end position="65"/>
    </location>
</feature>
<keyword evidence="4 7" id="KW-0812">Transmembrane</keyword>
<evidence type="ECO:0000256" key="6">
    <source>
        <dbReference type="ARBA" id="ARBA00023136"/>
    </source>
</evidence>
<protein>
    <submittedName>
        <fullName evidence="8">Threonine/homoserine/homoserine lactone efflux protein</fullName>
    </submittedName>
</protein>
<evidence type="ECO:0000256" key="1">
    <source>
        <dbReference type="ARBA" id="ARBA00004651"/>
    </source>
</evidence>
<evidence type="ECO:0000313" key="9">
    <source>
        <dbReference type="Proteomes" id="UP000252707"/>
    </source>
</evidence>
<dbReference type="Pfam" id="PF01810">
    <property type="entry name" value="LysE"/>
    <property type="match status" value="1"/>
</dbReference>
<evidence type="ECO:0000256" key="3">
    <source>
        <dbReference type="ARBA" id="ARBA00022475"/>
    </source>
</evidence>
<dbReference type="OrthoDB" id="9804822at2"/>
<dbReference type="InterPro" id="IPR001123">
    <property type="entry name" value="LeuE-type"/>
</dbReference>
<keyword evidence="5 7" id="KW-1133">Transmembrane helix</keyword>
<feature type="transmembrane region" description="Helical" evidence="7">
    <location>
        <begin position="186"/>
        <end position="205"/>
    </location>
</feature>
<dbReference type="GO" id="GO:0042970">
    <property type="term" value="F:homoserine transmembrane transporter activity"/>
    <property type="evidence" value="ECO:0007669"/>
    <property type="project" value="TreeGrafter"/>
</dbReference>
<evidence type="ECO:0000256" key="4">
    <source>
        <dbReference type="ARBA" id="ARBA00022692"/>
    </source>
</evidence>
<feature type="transmembrane region" description="Helical" evidence="7">
    <location>
        <begin position="150"/>
        <end position="171"/>
    </location>
</feature>
<dbReference type="EMBL" id="QPJY01000009">
    <property type="protein sequence ID" value="RCX26602.1"/>
    <property type="molecule type" value="Genomic_DNA"/>
</dbReference>
<dbReference type="PANTHER" id="PTHR30086">
    <property type="entry name" value="ARGININE EXPORTER PROTEIN ARGO"/>
    <property type="match status" value="1"/>
</dbReference>
<evidence type="ECO:0000256" key="2">
    <source>
        <dbReference type="ARBA" id="ARBA00007928"/>
    </source>
</evidence>
<evidence type="ECO:0000256" key="7">
    <source>
        <dbReference type="SAM" id="Phobius"/>
    </source>
</evidence>
<sequence>MNFESWLLFASIAFIATITPGPAILLATSHSLAYGLGRAVFTILGNISGLFVMSLLSVAGLSAIILGSSTVFTAVKLLGALYLVYLGLRLWRHGFQGPARTREAVRGSASPGRLYLNGLAVALSNPKAIAFTTALFPQFIDHRQGLAMQFGILVATFMLLSFGCLFAYAYLAESTKSRLVSSMPRIVSRIFATGFIASGVALAGASQRHA</sequence>
<reference evidence="8 9" key="1">
    <citation type="submission" date="2018-07" db="EMBL/GenBank/DDBJ databases">
        <title>Genomic Encyclopedia of Type Strains, Phase IV (KMG-IV): sequencing the most valuable type-strain genomes for metagenomic binning, comparative biology and taxonomic classification.</title>
        <authorList>
            <person name="Goeker M."/>
        </authorList>
    </citation>
    <scope>NUCLEOTIDE SEQUENCE [LARGE SCALE GENOMIC DNA]</scope>
    <source>
        <strain evidence="8 9">DSM 26407</strain>
    </source>
</reference>
<keyword evidence="3" id="KW-1003">Cell membrane</keyword>
<comment type="similarity">
    <text evidence="2">Belongs to the Rht family.</text>
</comment>
<dbReference type="AlphaFoldDB" id="A0A369BY17"/>
<dbReference type="PIRSF" id="PIRSF006324">
    <property type="entry name" value="LeuE"/>
    <property type="match status" value="1"/>
</dbReference>
<name>A0A369BY17_9GAMM</name>
<gene>
    <name evidence="8" type="ORF">DFQ59_109131</name>
</gene>
<dbReference type="GO" id="GO:0005886">
    <property type="term" value="C:plasma membrane"/>
    <property type="evidence" value="ECO:0007669"/>
    <property type="project" value="UniProtKB-SubCell"/>
</dbReference>
<dbReference type="RefSeq" id="WP_114280680.1">
    <property type="nucleotide sequence ID" value="NZ_QPJY01000009.1"/>
</dbReference>
<evidence type="ECO:0000313" key="8">
    <source>
        <dbReference type="EMBL" id="RCX26602.1"/>
    </source>
</evidence>
<keyword evidence="6 7" id="KW-0472">Membrane</keyword>
<comment type="caution">
    <text evidence="8">The sequence shown here is derived from an EMBL/GenBank/DDBJ whole genome shotgun (WGS) entry which is preliminary data.</text>
</comment>
<comment type="subcellular location">
    <subcellularLocation>
        <location evidence="1">Cell membrane</location>
        <topology evidence="1">Multi-pass membrane protein</topology>
    </subcellularLocation>
</comment>
<feature type="transmembrane region" description="Helical" evidence="7">
    <location>
        <begin position="71"/>
        <end position="91"/>
    </location>
</feature>
<proteinExistence type="inferred from homology"/>
<feature type="transmembrane region" description="Helical" evidence="7">
    <location>
        <begin position="6"/>
        <end position="27"/>
    </location>
</feature>
<organism evidence="8 9">
    <name type="scientific">Thioalbus denitrificans</name>
    <dbReference type="NCBI Taxonomy" id="547122"/>
    <lineage>
        <taxon>Bacteria</taxon>
        <taxon>Pseudomonadati</taxon>
        <taxon>Pseudomonadota</taxon>
        <taxon>Gammaproteobacteria</taxon>
        <taxon>Chromatiales</taxon>
        <taxon>Ectothiorhodospiraceae</taxon>
        <taxon>Thioalbus</taxon>
    </lineage>
</organism>